<evidence type="ECO:0000256" key="2">
    <source>
        <dbReference type="ARBA" id="ARBA00022448"/>
    </source>
</evidence>
<keyword evidence="5" id="KW-0677">Repeat</keyword>
<dbReference type="PANTHER" id="PTHR47143:SF1">
    <property type="entry name" value="ION_TRANS DOMAIN-CONTAINING PROTEIN"/>
    <property type="match status" value="1"/>
</dbReference>
<dbReference type="PROSITE" id="PS50297">
    <property type="entry name" value="ANK_REP_REGION"/>
    <property type="match status" value="2"/>
</dbReference>
<keyword evidence="10" id="KW-0325">Glycoprotein</keyword>
<feature type="repeat" description="ANK" evidence="12">
    <location>
        <begin position="116"/>
        <end position="148"/>
    </location>
</feature>
<feature type="transmembrane region" description="Helical" evidence="14">
    <location>
        <begin position="352"/>
        <end position="375"/>
    </location>
</feature>
<feature type="region of interest" description="Disordered" evidence="13">
    <location>
        <begin position="645"/>
        <end position="671"/>
    </location>
</feature>
<dbReference type="EMBL" id="CALNXJ010000046">
    <property type="protein sequence ID" value="CAH3149441.1"/>
    <property type="molecule type" value="Genomic_DNA"/>
</dbReference>
<keyword evidence="7 12" id="KW-0040">ANK repeat</keyword>
<evidence type="ECO:0000256" key="12">
    <source>
        <dbReference type="PROSITE-ProRule" id="PRU00023"/>
    </source>
</evidence>
<sequence>MEVPFDQKINVVYLDESRKTPVHRAVLDGKHEQVQEKVRAASGLDDQHEQERTPLHDATKHGHRKVCHTLLQHGANSSIKDREHWTPLMSASDLGKEQLCQDILTVNPETDDVNVDGETALHIACRRGYVGVVNLLMDNGASLNVCNKDGVTCFETAAKARKSEVVFAMIKHKRWMEIMEHKDKNGLTPMKLLIKHFPESAQLVMDYCIDRSGTESSDDPNFTITCNLRFLDPSPTHTTCLRESRFFGPSTMVKHERRELLEHPLTQVLLNKKWSSFGRLVFYFNFMFYFVFVVMFTAFLIRFMQNSDKGSGDFFMYSIVFLLIFVQFTKEVIAILVQRFRYFTTLSNLTEWILYSTTLSFITLLLIVDLIFSLVPLEKRHDLYPQLIWVLGAISIFLCYANLVLVLRRLSLVGIYVTMFIEITKSVLKVLMIFFVLFFGFSMVFYVLFKSEKVVFKHLGFALLKVAVMTIGEVDFEGRFMHSQNITNEPTSSQTASFVFLGLFLILMTIVLMNLLVGLAVGDIDAIRRNAAFKRMAMQVMYIAKVENSFPRCISRRFRHPEVTLQPNRRTLRKRLMLLLGMKTSSGLDFTPRAKEEPFSGVVLDYTEIKKKLDLTEKRVETLVDTMEAQNALLRKLVKKIDPGTKMDEESMEMEGPTVEHEHGSTSASGGEWILDDQQPHEIKIQPHLYKCGKITNV</sequence>
<evidence type="ECO:0000256" key="14">
    <source>
        <dbReference type="SAM" id="Phobius"/>
    </source>
</evidence>
<keyword evidence="3" id="KW-0716">Sensory transduction</keyword>
<evidence type="ECO:0000313" key="16">
    <source>
        <dbReference type="EMBL" id="CAH3149441.1"/>
    </source>
</evidence>
<evidence type="ECO:0000256" key="11">
    <source>
        <dbReference type="ARBA" id="ARBA00023303"/>
    </source>
</evidence>
<evidence type="ECO:0000256" key="8">
    <source>
        <dbReference type="ARBA" id="ARBA00023065"/>
    </source>
</evidence>
<feature type="transmembrane region" description="Helical" evidence="14">
    <location>
        <begin position="497"/>
        <end position="521"/>
    </location>
</feature>
<dbReference type="PANTHER" id="PTHR47143">
    <property type="entry name" value="TRANSIENT RECEPTOR POTENTIAL CATION CHANNEL PROTEIN PAINLESS"/>
    <property type="match status" value="1"/>
</dbReference>
<dbReference type="GO" id="GO:0005216">
    <property type="term" value="F:monoatomic ion channel activity"/>
    <property type="evidence" value="ECO:0007669"/>
    <property type="project" value="InterPro"/>
</dbReference>
<evidence type="ECO:0000313" key="17">
    <source>
        <dbReference type="Proteomes" id="UP001159428"/>
    </source>
</evidence>
<evidence type="ECO:0000256" key="13">
    <source>
        <dbReference type="SAM" id="MobiDB-lite"/>
    </source>
</evidence>
<feature type="transmembrane region" description="Helical" evidence="14">
    <location>
        <begin position="427"/>
        <end position="449"/>
    </location>
</feature>
<dbReference type="Proteomes" id="UP001159428">
    <property type="component" value="Unassembled WGS sequence"/>
</dbReference>
<dbReference type="Pfam" id="PF00520">
    <property type="entry name" value="Ion_trans"/>
    <property type="match status" value="1"/>
</dbReference>
<dbReference type="InterPro" id="IPR002110">
    <property type="entry name" value="Ankyrin_rpt"/>
</dbReference>
<keyword evidence="8" id="KW-0406">Ion transport</keyword>
<comment type="caution">
    <text evidence="16">The sequence shown here is derived from an EMBL/GenBank/DDBJ whole genome shotgun (WGS) entry which is preliminary data.</text>
</comment>
<dbReference type="AlphaFoldDB" id="A0AAU9XKB3"/>
<dbReference type="InterPro" id="IPR036770">
    <property type="entry name" value="Ankyrin_rpt-contain_sf"/>
</dbReference>
<proteinExistence type="predicted"/>
<accession>A0AAU9XKB3</accession>
<protein>
    <recommendedName>
        <fullName evidence="15">Ion transport domain-containing protein</fullName>
    </recommendedName>
</protein>
<dbReference type="InterPro" id="IPR052076">
    <property type="entry name" value="TRP_cation_channel"/>
</dbReference>
<evidence type="ECO:0000256" key="9">
    <source>
        <dbReference type="ARBA" id="ARBA00023136"/>
    </source>
</evidence>
<keyword evidence="17" id="KW-1185">Reference proteome</keyword>
<evidence type="ECO:0000256" key="5">
    <source>
        <dbReference type="ARBA" id="ARBA00022737"/>
    </source>
</evidence>
<gene>
    <name evidence="16" type="ORF">PMEA_00024537</name>
</gene>
<name>A0AAU9XKB3_9CNID</name>
<evidence type="ECO:0000256" key="10">
    <source>
        <dbReference type="ARBA" id="ARBA00023180"/>
    </source>
</evidence>
<keyword evidence="4 14" id="KW-0812">Transmembrane</keyword>
<keyword evidence="9 14" id="KW-0472">Membrane</keyword>
<feature type="transmembrane region" description="Helical" evidence="14">
    <location>
        <begin position="387"/>
        <end position="407"/>
    </location>
</feature>
<feature type="transmembrane region" description="Helical" evidence="14">
    <location>
        <begin position="280"/>
        <end position="303"/>
    </location>
</feature>
<feature type="repeat" description="ANK" evidence="12">
    <location>
        <begin position="50"/>
        <end position="82"/>
    </location>
</feature>
<evidence type="ECO:0000256" key="4">
    <source>
        <dbReference type="ARBA" id="ARBA00022692"/>
    </source>
</evidence>
<keyword evidence="2" id="KW-0813">Transport</keyword>
<dbReference type="Pfam" id="PF12796">
    <property type="entry name" value="Ank_2"/>
    <property type="match status" value="1"/>
</dbReference>
<feature type="transmembrane region" description="Helical" evidence="14">
    <location>
        <begin position="315"/>
        <end position="340"/>
    </location>
</feature>
<organism evidence="16 17">
    <name type="scientific">Pocillopora meandrina</name>
    <dbReference type="NCBI Taxonomy" id="46732"/>
    <lineage>
        <taxon>Eukaryota</taxon>
        <taxon>Metazoa</taxon>
        <taxon>Cnidaria</taxon>
        <taxon>Anthozoa</taxon>
        <taxon>Hexacorallia</taxon>
        <taxon>Scleractinia</taxon>
        <taxon>Astrocoeniina</taxon>
        <taxon>Pocilloporidae</taxon>
        <taxon>Pocillopora</taxon>
    </lineage>
</organism>
<dbReference type="SUPFAM" id="SSF48403">
    <property type="entry name" value="Ankyrin repeat"/>
    <property type="match status" value="1"/>
</dbReference>
<keyword evidence="6 14" id="KW-1133">Transmembrane helix</keyword>
<dbReference type="SMART" id="SM00248">
    <property type="entry name" value="ANK"/>
    <property type="match status" value="4"/>
</dbReference>
<dbReference type="PROSITE" id="PS50088">
    <property type="entry name" value="ANK_REPEAT"/>
    <property type="match status" value="2"/>
</dbReference>
<dbReference type="InterPro" id="IPR005821">
    <property type="entry name" value="Ion_trans_dom"/>
</dbReference>
<evidence type="ECO:0000256" key="6">
    <source>
        <dbReference type="ARBA" id="ARBA00022989"/>
    </source>
</evidence>
<dbReference type="GO" id="GO:1902495">
    <property type="term" value="C:transmembrane transporter complex"/>
    <property type="evidence" value="ECO:0007669"/>
    <property type="project" value="TreeGrafter"/>
</dbReference>
<dbReference type="Gene3D" id="1.25.40.20">
    <property type="entry name" value="Ankyrin repeat-containing domain"/>
    <property type="match status" value="1"/>
</dbReference>
<evidence type="ECO:0000259" key="15">
    <source>
        <dbReference type="Pfam" id="PF00520"/>
    </source>
</evidence>
<reference evidence="16 17" key="1">
    <citation type="submission" date="2022-05" db="EMBL/GenBank/DDBJ databases">
        <authorList>
            <consortium name="Genoscope - CEA"/>
            <person name="William W."/>
        </authorList>
    </citation>
    <scope>NUCLEOTIDE SEQUENCE [LARGE SCALE GENOMIC DNA]</scope>
</reference>
<keyword evidence="11" id="KW-0407">Ion channel</keyword>
<feature type="domain" description="Ion transport" evidence="15">
    <location>
        <begin position="283"/>
        <end position="530"/>
    </location>
</feature>
<evidence type="ECO:0000256" key="3">
    <source>
        <dbReference type="ARBA" id="ARBA00022606"/>
    </source>
</evidence>
<evidence type="ECO:0000256" key="7">
    <source>
        <dbReference type="ARBA" id="ARBA00023043"/>
    </source>
</evidence>
<evidence type="ECO:0000256" key="1">
    <source>
        <dbReference type="ARBA" id="ARBA00004141"/>
    </source>
</evidence>
<comment type="subcellular location">
    <subcellularLocation>
        <location evidence="1">Membrane</location>
        <topology evidence="1">Multi-pass membrane protein</topology>
    </subcellularLocation>
</comment>